<dbReference type="SUPFAM" id="SSF55031">
    <property type="entry name" value="Bacterial exopeptidase dimerisation domain"/>
    <property type="match status" value="1"/>
</dbReference>
<keyword evidence="3" id="KW-0378">Hydrolase</keyword>
<evidence type="ECO:0000313" key="9">
    <source>
        <dbReference type="Proteomes" id="UP000295399"/>
    </source>
</evidence>
<dbReference type="NCBIfam" id="NF005602">
    <property type="entry name" value="PRK07338.1"/>
    <property type="match status" value="1"/>
</dbReference>
<name>A0A4R2PKG8_RHOSA</name>
<feature type="domain" description="Peptidase M20 dimerisation" evidence="7">
    <location>
        <begin position="204"/>
        <end position="304"/>
    </location>
</feature>
<dbReference type="Gene3D" id="3.30.70.360">
    <property type="match status" value="1"/>
</dbReference>
<dbReference type="InterPro" id="IPR002933">
    <property type="entry name" value="Peptidase_M20"/>
</dbReference>
<dbReference type="CDD" id="cd03885">
    <property type="entry name" value="M20_CPDG2"/>
    <property type="match status" value="1"/>
</dbReference>
<feature type="active site" description="Proton acceptor" evidence="5">
    <location>
        <position position="168"/>
    </location>
</feature>
<dbReference type="Pfam" id="PF07687">
    <property type="entry name" value="M20_dimer"/>
    <property type="match status" value="1"/>
</dbReference>
<dbReference type="EMBL" id="SLXO01000004">
    <property type="protein sequence ID" value="TCP35274.1"/>
    <property type="molecule type" value="Genomic_DNA"/>
</dbReference>
<sequence length="440" mass="46437">MTSLSVTPAMQDALAWLDDQSATMVAMVERWAHQPSGSWYDDGLAAMGAIVRDAFADLGGTYDAVEAAPGQTVTDAGEAVAIRYGPIHRFTQRTHAPRRVLLTGHLDTVYPEHSPFTRCRWLDDTTLNGPGVADMKGGLIVMLHALKAFERTPLAQGVGWEVLVSSDEEIGSIGSGPALDAGAARAHIGLTYEPALADGTLAGARKGSGNFTLVVDGRSAHAGREFEAGRNAVWQLARAIDALYALNGQRPGVTVNPAVIHGGSANNVVPARALCRFNIRVRDADEQAWAETELARLVDRLNGEDGFRATLHGGFYRPPKVLSPANRALFDLVGRCGETLGVPIAVRDTGGCCEGNNLAAAGLPNVDTLGVRGGQIHSHDEYVLVDSFAERAKLSFLILCAFAQGEMDSALGVDLDAGPDADPDADLDTAPAAGKAEARR</sequence>
<feature type="region of interest" description="Disordered" evidence="6">
    <location>
        <begin position="414"/>
        <end position="440"/>
    </location>
</feature>
<dbReference type="GO" id="GO:0046872">
    <property type="term" value="F:metal ion binding"/>
    <property type="evidence" value="ECO:0007669"/>
    <property type="project" value="UniProtKB-KW"/>
</dbReference>
<dbReference type="PROSITE" id="PS00758">
    <property type="entry name" value="ARGE_DAPE_CPG2_1"/>
    <property type="match status" value="1"/>
</dbReference>
<dbReference type="RefSeq" id="WP_132708177.1">
    <property type="nucleotide sequence ID" value="NZ_JACIGF010000004.1"/>
</dbReference>
<dbReference type="InParanoid" id="A0A4R2PKG8"/>
<feature type="active site" evidence="5">
    <location>
        <position position="107"/>
    </location>
</feature>
<comment type="cofactor">
    <cofactor evidence="1">
        <name>Zn(2+)</name>
        <dbReference type="ChEBI" id="CHEBI:29105"/>
    </cofactor>
</comment>
<keyword evidence="8" id="KW-0645">Protease</keyword>
<keyword evidence="4" id="KW-0862">Zinc</keyword>
<proteinExistence type="predicted"/>
<evidence type="ECO:0000256" key="1">
    <source>
        <dbReference type="ARBA" id="ARBA00001947"/>
    </source>
</evidence>
<dbReference type="AlphaFoldDB" id="A0A4R2PKG8"/>
<evidence type="ECO:0000256" key="4">
    <source>
        <dbReference type="ARBA" id="ARBA00022833"/>
    </source>
</evidence>
<evidence type="ECO:0000256" key="6">
    <source>
        <dbReference type="SAM" id="MobiDB-lite"/>
    </source>
</evidence>
<reference evidence="8 9" key="1">
    <citation type="submission" date="2019-03" db="EMBL/GenBank/DDBJ databases">
        <title>Genomic Encyclopedia of Type Strains, Phase IV (KMG-IV): sequencing the most valuable type-strain genomes for metagenomic binning, comparative biology and taxonomic classification.</title>
        <authorList>
            <person name="Goeker M."/>
        </authorList>
    </citation>
    <scope>NUCLEOTIDE SEQUENCE [LARGE SCALE GENOMIC DNA]</scope>
    <source>
        <strain evidence="8 9">DSM 2132</strain>
    </source>
</reference>
<organism evidence="8 9">
    <name type="scientific">Rhodothalassium salexigens DSM 2132</name>
    <dbReference type="NCBI Taxonomy" id="1188247"/>
    <lineage>
        <taxon>Bacteria</taxon>
        <taxon>Pseudomonadati</taxon>
        <taxon>Pseudomonadota</taxon>
        <taxon>Alphaproteobacteria</taxon>
        <taxon>Rhodothalassiales</taxon>
        <taxon>Rhodothalassiaceae</taxon>
        <taxon>Rhodothalassium</taxon>
    </lineage>
</organism>
<protein>
    <submittedName>
        <fullName evidence="8">Glutamate carboxypeptidase</fullName>
    </submittedName>
</protein>
<dbReference type="SUPFAM" id="SSF53187">
    <property type="entry name" value="Zn-dependent exopeptidases"/>
    <property type="match status" value="1"/>
</dbReference>
<keyword evidence="9" id="KW-1185">Reference proteome</keyword>
<dbReference type="InterPro" id="IPR036264">
    <property type="entry name" value="Bact_exopeptidase_dim_dom"/>
</dbReference>
<dbReference type="InterPro" id="IPR017150">
    <property type="entry name" value="Pept_M20_glutamate_carboxypep"/>
</dbReference>
<dbReference type="GO" id="GO:0004180">
    <property type="term" value="F:carboxypeptidase activity"/>
    <property type="evidence" value="ECO:0007669"/>
    <property type="project" value="UniProtKB-KW"/>
</dbReference>
<dbReference type="Proteomes" id="UP000295399">
    <property type="component" value="Unassembled WGS sequence"/>
</dbReference>
<evidence type="ECO:0000256" key="3">
    <source>
        <dbReference type="ARBA" id="ARBA00022801"/>
    </source>
</evidence>
<comment type="caution">
    <text evidence="8">The sequence shown here is derived from an EMBL/GenBank/DDBJ whole genome shotgun (WGS) entry which is preliminary data.</text>
</comment>
<dbReference type="InterPro" id="IPR001261">
    <property type="entry name" value="ArgE/DapE_CS"/>
</dbReference>
<dbReference type="PANTHER" id="PTHR43808:SF9">
    <property type="entry name" value="BLL0789 PROTEIN"/>
    <property type="match status" value="1"/>
</dbReference>
<dbReference type="PANTHER" id="PTHR43808">
    <property type="entry name" value="ACETYLORNITHINE DEACETYLASE"/>
    <property type="match status" value="1"/>
</dbReference>
<dbReference type="PIRSF" id="PIRSF037238">
    <property type="entry name" value="Carboxypeptidase_G2"/>
    <property type="match status" value="1"/>
</dbReference>
<dbReference type="InterPro" id="IPR050072">
    <property type="entry name" value="Peptidase_M20A"/>
</dbReference>
<evidence type="ECO:0000256" key="2">
    <source>
        <dbReference type="ARBA" id="ARBA00022723"/>
    </source>
</evidence>
<evidence type="ECO:0000256" key="5">
    <source>
        <dbReference type="PIRSR" id="PIRSR037238-1"/>
    </source>
</evidence>
<accession>A0A4R2PKG8</accession>
<gene>
    <name evidence="8" type="ORF">EV659_104124</name>
</gene>
<dbReference type="InterPro" id="IPR011650">
    <property type="entry name" value="Peptidase_M20_dimer"/>
</dbReference>
<dbReference type="OrthoDB" id="9776600at2"/>
<dbReference type="Pfam" id="PF01546">
    <property type="entry name" value="Peptidase_M20"/>
    <property type="match status" value="1"/>
</dbReference>
<keyword evidence="8" id="KW-0121">Carboxypeptidase</keyword>
<keyword evidence="2" id="KW-0479">Metal-binding</keyword>
<dbReference type="Gene3D" id="3.40.630.10">
    <property type="entry name" value="Zn peptidases"/>
    <property type="match status" value="1"/>
</dbReference>
<feature type="compositionally biased region" description="Acidic residues" evidence="6">
    <location>
        <begin position="417"/>
        <end position="427"/>
    </location>
</feature>
<evidence type="ECO:0000259" key="7">
    <source>
        <dbReference type="Pfam" id="PF07687"/>
    </source>
</evidence>
<evidence type="ECO:0000313" key="8">
    <source>
        <dbReference type="EMBL" id="TCP35274.1"/>
    </source>
</evidence>